<proteinExistence type="predicted"/>
<sequence length="79" mass="9123">MVTRSLRAMRSGGIFDQVGYGFHRYSTDSSWTVPHFEKMLYDQGLLLRAYSEAYMVTGDGFFRRVVTEIVSFLSRELVS</sequence>
<dbReference type="EMBL" id="AUZY01000034">
    <property type="protein sequence ID" value="EQD79759.1"/>
    <property type="molecule type" value="Genomic_DNA"/>
</dbReference>
<dbReference type="PANTHER" id="PTHR42899">
    <property type="entry name" value="SPERMATOGENESIS-ASSOCIATED PROTEIN 20"/>
    <property type="match status" value="1"/>
</dbReference>
<evidence type="ECO:0000313" key="1">
    <source>
        <dbReference type="EMBL" id="EQD79759.1"/>
    </source>
</evidence>
<comment type="caution">
    <text evidence="1">The sequence shown here is derived from an EMBL/GenBank/DDBJ whole genome shotgun (WGS) entry which is preliminary data.</text>
</comment>
<protein>
    <submittedName>
        <fullName evidence="1">Uncharacterized protein</fullName>
    </submittedName>
</protein>
<feature type="non-terminal residue" evidence="1">
    <location>
        <position position="79"/>
    </location>
</feature>
<dbReference type="SUPFAM" id="SSF48208">
    <property type="entry name" value="Six-hairpin glycosidases"/>
    <property type="match status" value="1"/>
</dbReference>
<dbReference type="InterPro" id="IPR008928">
    <property type="entry name" value="6-hairpin_glycosidase_sf"/>
</dbReference>
<dbReference type="GO" id="GO:0005975">
    <property type="term" value="P:carbohydrate metabolic process"/>
    <property type="evidence" value="ECO:0007669"/>
    <property type="project" value="InterPro"/>
</dbReference>
<accession>T1DED8</accession>
<reference evidence="1" key="1">
    <citation type="submission" date="2013-08" db="EMBL/GenBank/DDBJ databases">
        <authorList>
            <person name="Mendez C."/>
            <person name="Richter M."/>
            <person name="Ferrer M."/>
            <person name="Sanchez J."/>
        </authorList>
    </citation>
    <scope>NUCLEOTIDE SEQUENCE</scope>
</reference>
<organism evidence="1">
    <name type="scientific">mine drainage metagenome</name>
    <dbReference type="NCBI Taxonomy" id="410659"/>
    <lineage>
        <taxon>unclassified sequences</taxon>
        <taxon>metagenomes</taxon>
        <taxon>ecological metagenomes</taxon>
    </lineage>
</organism>
<dbReference type="PANTHER" id="PTHR42899:SF1">
    <property type="entry name" value="SPERMATOGENESIS-ASSOCIATED PROTEIN 20"/>
    <property type="match status" value="1"/>
</dbReference>
<gene>
    <name evidence="1" type="ORF">B1B_00043</name>
</gene>
<reference evidence="1" key="2">
    <citation type="journal article" date="2014" name="ISME J.">
        <title>Microbial stratification in low pH oxic and suboxic macroscopic growths along an acid mine drainage.</title>
        <authorList>
            <person name="Mendez-Garcia C."/>
            <person name="Mesa V."/>
            <person name="Sprenger R.R."/>
            <person name="Richter M."/>
            <person name="Diez M.S."/>
            <person name="Solano J."/>
            <person name="Bargiela R."/>
            <person name="Golyshina O.V."/>
            <person name="Manteca A."/>
            <person name="Ramos J.L."/>
            <person name="Gallego J.R."/>
            <person name="Llorente I."/>
            <person name="Martins Dos Santos V.A."/>
            <person name="Jensen O.N."/>
            <person name="Pelaez A.I."/>
            <person name="Sanchez J."/>
            <person name="Ferrer M."/>
        </authorList>
    </citation>
    <scope>NUCLEOTIDE SEQUENCE</scope>
</reference>
<dbReference type="AlphaFoldDB" id="T1DED8"/>
<dbReference type="InterPro" id="IPR024705">
    <property type="entry name" value="Ssp411"/>
</dbReference>
<name>T1DED8_9ZZZZ</name>